<dbReference type="GO" id="GO:0003697">
    <property type="term" value="F:single-stranded DNA binding"/>
    <property type="evidence" value="ECO:0007669"/>
    <property type="project" value="InterPro"/>
</dbReference>
<evidence type="ECO:0000313" key="1">
    <source>
        <dbReference type="EMBL" id="CAA9513119.1"/>
    </source>
</evidence>
<gene>
    <name evidence="1" type="ORF">AVDCRST_MAG09-1748</name>
</gene>
<name>A0A6J4T4Q3_9SPHN</name>
<reference evidence="1" key="1">
    <citation type="submission" date="2020-02" db="EMBL/GenBank/DDBJ databases">
        <authorList>
            <person name="Meier V. D."/>
        </authorList>
    </citation>
    <scope>NUCLEOTIDE SEQUENCE</scope>
    <source>
        <strain evidence="1">AVDCRST_MAG09</strain>
    </source>
</reference>
<evidence type="ECO:0008006" key="2">
    <source>
        <dbReference type="Google" id="ProtNLM"/>
    </source>
</evidence>
<protein>
    <recommendedName>
        <fullName evidence="2">Mll9711 protein</fullName>
    </recommendedName>
</protein>
<dbReference type="SUPFAM" id="SSF143081">
    <property type="entry name" value="BB1717-like"/>
    <property type="match status" value="1"/>
</dbReference>
<dbReference type="InterPro" id="IPR036590">
    <property type="entry name" value="SRAP-like"/>
</dbReference>
<dbReference type="EMBL" id="CADCVZ010000036">
    <property type="protein sequence ID" value="CAA9513119.1"/>
    <property type="molecule type" value="Genomic_DNA"/>
</dbReference>
<organism evidence="1">
    <name type="scientific">uncultured Sphingomonas sp</name>
    <dbReference type="NCBI Taxonomy" id="158754"/>
    <lineage>
        <taxon>Bacteria</taxon>
        <taxon>Pseudomonadati</taxon>
        <taxon>Pseudomonadota</taxon>
        <taxon>Alphaproteobacteria</taxon>
        <taxon>Sphingomonadales</taxon>
        <taxon>Sphingomonadaceae</taxon>
        <taxon>Sphingomonas</taxon>
        <taxon>environmental samples</taxon>
    </lineage>
</organism>
<dbReference type="InterPro" id="IPR003738">
    <property type="entry name" value="SRAP"/>
</dbReference>
<proteinExistence type="predicted"/>
<accession>A0A6J4T4Q3</accession>
<dbReference type="GO" id="GO:0106300">
    <property type="term" value="P:protein-DNA covalent cross-linking repair"/>
    <property type="evidence" value="ECO:0007669"/>
    <property type="project" value="InterPro"/>
</dbReference>
<dbReference type="Gene3D" id="3.90.1680.10">
    <property type="entry name" value="SOS response associated peptidase-like"/>
    <property type="match status" value="1"/>
</dbReference>
<dbReference type="Pfam" id="PF02586">
    <property type="entry name" value="SRAP"/>
    <property type="match status" value="1"/>
</dbReference>
<dbReference type="AlphaFoldDB" id="A0A6J4T4Q3"/>
<sequence length="179" mass="18998">MIEQLGMPLGFPEGIPNLQPRDVAITDPGPIVRAAGAGGRYELVVRRWSWPGSGGKPVYNFRSDGREFGSGRCLILTDGFYEFTAPTEPGAKRKNRWLFTDPAGAPLGIAGLVRAVPEGGEAFTMLTCPPGPDVAPYHGRQVAVLPAAKWQAWLDHDAPAAELIGPLPPGTLSVSAATR</sequence>